<proteinExistence type="predicted"/>
<organism evidence="2">
    <name type="scientific">Heterodera avenae</name>
    <name type="common">Cereal cyst nematode worm</name>
    <dbReference type="NCBI Taxonomy" id="34510"/>
    <lineage>
        <taxon>Eukaryota</taxon>
        <taxon>Metazoa</taxon>
        <taxon>Ecdysozoa</taxon>
        <taxon>Nematoda</taxon>
        <taxon>Chromadorea</taxon>
        <taxon>Rhabditida</taxon>
        <taxon>Tylenchina</taxon>
        <taxon>Tylenchomorpha</taxon>
        <taxon>Tylenchoidea</taxon>
        <taxon>Heteroderidae</taxon>
        <taxon>Heteroderinae</taxon>
        <taxon>Heterodera</taxon>
    </lineage>
</organism>
<evidence type="ECO:0000313" key="2">
    <source>
        <dbReference type="EMBL" id="AVA09711.2"/>
    </source>
</evidence>
<evidence type="ECO:0000256" key="1">
    <source>
        <dbReference type="SAM" id="SignalP"/>
    </source>
</evidence>
<feature type="signal peptide" evidence="1">
    <location>
        <begin position="1"/>
        <end position="28"/>
    </location>
</feature>
<dbReference type="AlphaFoldDB" id="A0A2L0VDN5"/>
<accession>A0A2L0VDN5</accession>
<sequence length="186" mass="19490">MSSSPSSSSLLLFSIIATVCIFFKCCNSAPHPCCNGSRRIVSLMSQHIDTLSNSQSKSSFCSNAQSVAGALKDQLSADKCSEGGKTLVAQIEQNLSTTSSAPNECSISAGFVRAMFAIAASASSHAGNNSEQFDQQVTAIDQKCAEFNIDIGTVLIDRPKGVHVQQNVLGTDSVISSPGKMGPHKQ</sequence>
<protein>
    <submittedName>
        <fullName evidence="2">Putative effector protein</fullName>
    </submittedName>
</protein>
<reference evidence="2" key="1">
    <citation type="journal article" date="2018" name="Front. Plant Sci.">
        <title>Large-Scale Identification and Characterization of Heterodera avenae Putative Effectors Suppressing or Inducing Cell Death in Nicotiana benthamiana.</title>
        <authorList>
            <person name="Chen C."/>
            <person name="Chen Y."/>
            <person name="Jian H."/>
            <person name="Yang D."/>
            <person name="Dai Y."/>
            <person name="Pan L."/>
            <person name="Shi F."/>
            <person name="Yang S."/>
            <person name="Liu Q."/>
        </authorList>
    </citation>
    <scope>NUCLEOTIDE SEQUENCE</scope>
    <source>
        <strain evidence="2">Isotig18549</strain>
    </source>
</reference>
<feature type="chain" id="PRO_5016889555" evidence="1">
    <location>
        <begin position="29"/>
        <end position="186"/>
    </location>
</feature>
<name>A0A2L0VDN5_HETAV</name>
<dbReference type="EMBL" id="MG525246">
    <property type="protein sequence ID" value="AVA09711.2"/>
    <property type="molecule type" value="Genomic_DNA"/>
</dbReference>
<keyword evidence="1" id="KW-0732">Signal</keyword>